<evidence type="ECO:0000313" key="5">
    <source>
        <dbReference type="Proteomes" id="UP000823927"/>
    </source>
</evidence>
<dbReference type="CDD" id="cd04301">
    <property type="entry name" value="NAT_SF"/>
    <property type="match status" value="1"/>
</dbReference>
<dbReference type="InterPro" id="IPR050832">
    <property type="entry name" value="Bact_Acetyltransf"/>
</dbReference>
<dbReference type="PANTHER" id="PTHR43877:SF2">
    <property type="entry name" value="AMINOALKYLPHOSPHONATE N-ACETYLTRANSFERASE-RELATED"/>
    <property type="match status" value="1"/>
</dbReference>
<dbReference type="Gene3D" id="3.40.630.30">
    <property type="match status" value="1"/>
</dbReference>
<name>A0A9D1JRF7_9FIRM</name>
<dbReference type="Proteomes" id="UP000823927">
    <property type="component" value="Unassembled WGS sequence"/>
</dbReference>
<dbReference type="InterPro" id="IPR000182">
    <property type="entry name" value="GNAT_dom"/>
</dbReference>
<dbReference type="SUPFAM" id="SSF55729">
    <property type="entry name" value="Acyl-CoA N-acyltransferases (Nat)"/>
    <property type="match status" value="1"/>
</dbReference>
<keyword evidence="2" id="KW-0012">Acyltransferase</keyword>
<evidence type="ECO:0000256" key="2">
    <source>
        <dbReference type="ARBA" id="ARBA00023315"/>
    </source>
</evidence>
<dbReference type="AlphaFoldDB" id="A0A9D1JRF7"/>
<keyword evidence="1" id="KW-0808">Transferase</keyword>
<dbReference type="GO" id="GO:0016747">
    <property type="term" value="F:acyltransferase activity, transferring groups other than amino-acyl groups"/>
    <property type="evidence" value="ECO:0007669"/>
    <property type="project" value="InterPro"/>
</dbReference>
<feature type="domain" description="N-acetyltransferase" evidence="3">
    <location>
        <begin position="20"/>
        <end position="187"/>
    </location>
</feature>
<dbReference type="EMBL" id="DVIT01000032">
    <property type="protein sequence ID" value="HIS47744.1"/>
    <property type="molecule type" value="Genomic_DNA"/>
</dbReference>
<protein>
    <submittedName>
        <fullName evidence="4">GNAT family N-acetyltransferase</fullName>
    </submittedName>
</protein>
<reference evidence="4" key="2">
    <citation type="journal article" date="2021" name="PeerJ">
        <title>Extensive microbial diversity within the chicken gut microbiome revealed by metagenomics and culture.</title>
        <authorList>
            <person name="Gilroy R."/>
            <person name="Ravi A."/>
            <person name="Getino M."/>
            <person name="Pursley I."/>
            <person name="Horton D.L."/>
            <person name="Alikhan N.F."/>
            <person name="Baker D."/>
            <person name="Gharbi K."/>
            <person name="Hall N."/>
            <person name="Watson M."/>
            <person name="Adriaenssens E.M."/>
            <person name="Foster-Nyarko E."/>
            <person name="Jarju S."/>
            <person name="Secka A."/>
            <person name="Antonio M."/>
            <person name="Oren A."/>
            <person name="Chaudhuri R.R."/>
            <person name="La Ragione R."/>
            <person name="Hildebrand F."/>
            <person name="Pallen M.J."/>
        </authorList>
    </citation>
    <scope>NUCLEOTIDE SEQUENCE</scope>
    <source>
        <strain evidence="4">CHK178-757</strain>
    </source>
</reference>
<evidence type="ECO:0000313" key="4">
    <source>
        <dbReference type="EMBL" id="HIS47744.1"/>
    </source>
</evidence>
<sequence>MEEQFAQDRDIKIPLTQGSLKIRHSHVEDLPRIMEIIAMAVNYMKENHIDQWSENYPDRGRFLQDIEKNESYICQIGGCIAATAALSLRDEPNYEKIFEGRWKTSGPYGVIHRIAVDDRFKGTGVAAAFVDHIEKMCINRGIYAVRVDTHRDNRSMDRFLRKHGFDRCGIIYVEDGTQRVAYEKELEK</sequence>
<comment type="caution">
    <text evidence="4">The sequence shown here is derived from an EMBL/GenBank/DDBJ whole genome shotgun (WGS) entry which is preliminary data.</text>
</comment>
<dbReference type="Pfam" id="PF00583">
    <property type="entry name" value="Acetyltransf_1"/>
    <property type="match status" value="1"/>
</dbReference>
<dbReference type="PROSITE" id="PS51186">
    <property type="entry name" value="GNAT"/>
    <property type="match status" value="1"/>
</dbReference>
<gene>
    <name evidence="4" type="ORF">IAB46_09390</name>
</gene>
<evidence type="ECO:0000256" key="1">
    <source>
        <dbReference type="ARBA" id="ARBA00022679"/>
    </source>
</evidence>
<dbReference type="PANTHER" id="PTHR43877">
    <property type="entry name" value="AMINOALKYLPHOSPHONATE N-ACETYLTRANSFERASE-RELATED-RELATED"/>
    <property type="match status" value="1"/>
</dbReference>
<accession>A0A9D1JRF7</accession>
<proteinExistence type="predicted"/>
<organism evidence="4 5">
    <name type="scientific">Candidatus Scybalocola faecigallinarum</name>
    <dbReference type="NCBI Taxonomy" id="2840941"/>
    <lineage>
        <taxon>Bacteria</taxon>
        <taxon>Bacillati</taxon>
        <taxon>Bacillota</taxon>
        <taxon>Clostridia</taxon>
        <taxon>Lachnospirales</taxon>
        <taxon>Lachnospiraceae</taxon>
        <taxon>Lachnospiraceae incertae sedis</taxon>
        <taxon>Candidatus Scybalocola (ex Gilroy et al. 2021)</taxon>
    </lineage>
</organism>
<reference evidence="4" key="1">
    <citation type="submission" date="2020-10" db="EMBL/GenBank/DDBJ databases">
        <authorList>
            <person name="Gilroy R."/>
        </authorList>
    </citation>
    <scope>NUCLEOTIDE SEQUENCE</scope>
    <source>
        <strain evidence="4">CHK178-757</strain>
    </source>
</reference>
<dbReference type="InterPro" id="IPR016181">
    <property type="entry name" value="Acyl_CoA_acyltransferase"/>
</dbReference>
<evidence type="ECO:0000259" key="3">
    <source>
        <dbReference type="PROSITE" id="PS51186"/>
    </source>
</evidence>